<dbReference type="GeneID" id="97422538"/>
<organism evidence="1 2">
    <name type="scientific">Pseudarthrobacter oxydans</name>
    <name type="common">Arthrobacter oxydans</name>
    <dbReference type="NCBI Taxonomy" id="1671"/>
    <lineage>
        <taxon>Bacteria</taxon>
        <taxon>Bacillati</taxon>
        <taxon>Actinomycetota</taxon>
        <taxon>Actinomycetes</taxon>
        <taxon>Micrococcales</taxon>
        <taxon>Micrococcaceae</taxon>
        <taxon>Pseudarthrobacter</taxon>
    </lineage>
</organism>
<dbReference type="AlphaFoldDB" id="A0AAW8NCV4"/>
<sequence>MKTPRPLPEELRGRPFTLVDASLAGVSSRRWRHSSMERFGRGIRMESATAALPLSVRVRPFIEVNPRCAASHATAAELHGLPQRRQNEGLEAYHLIRPEGAAHLARPHVIVHRMKLFEDEVMMVDGLPVTTPARTWLDMVEVLDSARPKKP</sequence>
<protein>
    <submittedName>
        <fullName evidence="1">Capsular polysaccharide biosynthesis protein</fullName>
    </submittedName>
</protein>
<gene>
    <name evidence="1" type="ORF">J2X12_002046</name>
</gene>
<reference evidence="1" key="1">
    <citation type="submission" date="2023-07" db="EMBL/GenBank/DDBJ databases">
        <title>Sorghum-associated microbial communities from plants grown in Nebraska, USA.</title>
        <authorList>
            <person name="Schachtman D."/>
        </authorList>
    </citation>
    <scope>NUCLEOTIDE SEQUENCE</scope>
    <source>
        <strain evidence="1">BE261</strain>
    </source>
</reference>
<comment type="caution">
    <text evidence="1">The sequence shown here is derived from an EMBL/GenBank/DDBJ whole genome shotgun (WGS) entry which is preliminary data.</text>
</comment>
<evidence type="ECO:0000313" key="1">
    <source>
        <dbReference type="EMBL" id="MDR7164027.1"/>
    </source>
</evidence>
<proteinExistence type="predicted"/>
<accession>A0AAW8NCV4</accession>
<dbReference type="RefSeq" id="WP_310111731.1">
    <property type="nucleotide sequence ID" value="NZ_JAVDTN010000006.1"/>
</dbReference>
<name>A0AAW8NCV4_PSEOX</name>
<dbReference type="Proteomes" id="UP001262032">
    <property type="component" value="Unassembled WGS sequence"/>
</dbReference>
<evidence type="ECO:0000313" key="2">
    <source>
        <dbReference type="Proteomes" id="UP001262032"/>
    </source>
</evidence>
<dbReference type="EMBL" id="JAVDWN010000006">
    <property type="protein sequence ID" value="MDR7164027.1"/>
    <property type="molecule type" value="Genomic_DNA"/>
</dbReference>